<gene>
    <name evidence="1" type="ORF">LTS18_003138</name>
</gene>
<evidence type="ECO:0000313" key="1">
    <source>
        <dbReference type="EMBL" id="KAK3062893.1"/>
    </source>
</evidence>
<sequence>MRIYPSMSRPEALLDHFDVETGDVRAGEVRVWIAQKTLDPVRVEDQMWRIWGVRETQQALDGALGAAAQSVREDRFEDDSYRASHRGPAAMPLAVGQVTGHMIQIHAEAVGGTDENGEPGRRTGLTSLP</sequence>
<dbReference type="EMBL" id="JAWDJW010007081">
    <property type="protein sequence ID" value="KAK3062893.1"/>
    <property type="molecule type" value="Genomic_DNA"/>
</dbReference>
<dbReference type="Proteomes" id="UP001186974">
    <property type="component" value="Unassembled WGS sequence"/>
</dbReference>
<name>A0ACC3D7C8_9PEZI</name>
<reference evidence="1" key="1">
    <citation type="submission" date="2024-09" db="EMBL/GenBank/DDBJ databases">
        <title>Black Yeasts Isolated from many extreme environments.</title>
        <authorList>
            <person name="Coleine C."/>
            <person name="Stajich J.E."/>
            <person name="Selbmann L."/>
        </authorList>
    </citation>
    <scope>NUCLEOTIDE SEQUENCE</scope>
    <source>
        <strain evidence="1">CCFEE 5737</strain>
    </source>
</reference>
<accession>A0ACC3D7C8</accession>
<proteinExistence type="predicted"/>
<organism evidence="1 2">
    <name type="scientific">Coniosporium uncinatum</name>
    <dbReference type="NCBI Taxonomy" id="93489"/>
    <lineage>
        <taxon>Eukaryota</taxon>
        <taxon>Fungi</taxon>
        <taxon>Dikarya</taxon>
        <taxon>Ascomycota</taxon>
        <taxon>Pezizomycotina</taxon>
        <taxon>Dothideomycetes</taxon>
        <taxon>Dothideomycetes incertae sedis</taxon>
        <taxon>Coniosporium</taxon>
    </lineage>
</organism>
<protein>
    <submittedName>
        <fullName evidence="1">Uncharacterized protein</fullName>
    </submittedName>
</protein>
<keyword evidence="2" id="KW-1185">Reference proteome</keyword>
<comment type="caution">
    <text evidence="1">The sequence shown here is derived from an EMBL/GenBank/DDBJ whole genome shotgun (WGS) entry which is preliminary data.</text>
</comment>
<evidence type="ECO:0000313" key="2">
    <source>
        <dbReference type="Proteomes" id="UP001186974"/>
    </source>
</evidence>